<proteinExistence type="predicted"/>
<reference evidence="2 3" key="1">
    <citation type="journal article" date="2024" name="G3 (Bethesda)">
        <title>Genome assembly of Hibiscus sabdariffa L. provides insights into metabolisms of medicinal natural products.</title>
        <authorList>
            <person name="Kim T."/>
        </authorList>
    </citation>
    <scope>NUCLEOTIDE SEQUENCE [LARGE SCALE GENOMIC DNA]</scope>
    <source>
        <strain evidence="2">TK-2024</strain>
        <tissue evidence="2">Old leaves</tissue>
    </source>
</reference>
<dbReference type="InterPro" id="IPR053151">
    <property type="entry name" value="RNase_H-like"/>
</dbReference>
<keyword evidence="3" id="KW-1185">Reference proteome</keyword>
<dbReference type="PANTHER" id="PTHR47723:SF13">
    <property type="entry name" value="PUTATIVE-RELATED"/>
    <property type="match status" value="1"/>
</dbReference>
<evidence type="ECO:0000259" key="1">
    <source>
        <dbReference type="Pfam" id="PF13456"/>
    </source>
</evidence>
<dbReference type="EMBL" id="JBBPBM010000008">
    <property type="protein sequence ID" value="KAK8571475.1"/>
    <property type="molecule type" value="Genomic_DNA"/>
</dbReference>
<dbReference type="PANTHER" id="PTHR47723">
    <property type="entry name" value="OS05G0353850 PROTEIN"/>
    <property type="match status" value="1"/>
</dbReference>
<evidence type="ECO:0000313" key="2">
    <source>
        <dbReference type="EMBL" id="KAK8571475.1"/>
    </source>
</evidence>
<dbReference type="InterPro" id="IPR012337">
    <property type="entry name" value="RNaseH-like_sf"/>
</dbReference>
<sequence>MGWDEMIPLTLRRSNVSSLWYGIGQIWEEVKNCICWHVRNGVNTNFWYDHWVGSDGRLVTFYNRSESPRPIAITDMTNANGRWDWERVSHFLPESILWKIAGIKPPSMQFGSDLPGWRWEQNCCSTTKSAYDALSAPSGPVVEFKWCPWCQVYVESLDHVLRTCPNASALWLSIVKLHRLHEFLTLSFRHWPGSNIAGSPRFAILWRIGCERLTKIVSRSLGCCSILMAELWAVYDSLMYAWSFGYSCVMLESDCKEAIEILQGKSNALRGSSLVLAIEDLVRRNWMVCSQHIGWNCNCVADGLAAMGRKSPIGVVEWHIIPSSLVSLVLYKAHEMYDCP</sequence>
<evidence type="ECO:0000313" key="3">
    <source>
        <dbReference type="Proteomes" id="UP001472677"/>
    </source>
</evidence>
<organism evidence="2 3">
    <name type="scientific">Hibiscus sabdariffa</name>
    <name type="common">roselle</name>
    <dbReference type="NCBI Taxonomy" id="183260"/>
    <lineage>
        <taxon>Eukaryota</taxon>
        <taxon>Viridiplantae</taxon>
        <taxon>Streptophyta</taxon>
        <taxon>Embryophyta</taxon>
        <taxon>Tracheophyta</taxon>
        <taxon>Spermatophyta</taxon>
        <taxon>Magnoliopsida</taxon>
        <taxon>eudicotyledons</taxon>
        <taxon>Gunneridae</taxon>
        <taxon>Pentapetalae</taxon>
        <taxon>rosids</taxon>
        <taxon>malvids</taxon>
        <taxon>Malvales</taxon>
        <taxon>Malvaceae</taxon>
        <taxon>Malvoideae</taxon>
        <taxon>Hibiscus</taxon>
    </lineage>
</organism>
<feature type="domain" description="RNase H type-1" evidence="1">
    <location>
        <begin position="219"/>
        <end position="307"/>
    </location>
</feature>
<accession>A0ABR2F377</accession>
<protein>
    <recommendedName>
        <fullName evidence="1">RNase H type-1 domain-containing protein</fullName>
    </recommendedName>
</protein>
<name>A0ABR2F377_9ROSI</name>
<dbReference type="Gene3D" id="3.30.420.10">
    <property type="entry name" value="Ribonuclease H-like superfamily/Ribonuclease H"/>
    <property type="match status" value="1"/>
</dbReference>
<dbReference type="CDD" id="cd06222">
    <property type="entry name" value="RNase_H_like"/>
    <property type="match status" value="1"/>
</dbReference>
<dbReference type="Pfam" id="PF13456">
    <property type="entry name" value="RVT_3"/>
    <property type="match status" value="1"/>
</dbReference>
<gene>
    <name evidence="2" type="ORF">V6N12_027563</name>
</gene>
<comment type="caution">
    <text evidence="2">The sequence shown here is derived from an EMBL/GenBank/DDBJ whole genome shotgun (WGS) entry which is preliminary data.</text>
</comment>
<dbReference type="InterPro" id="IPR036397">
    <property type="entry name" value="RNaseH_sf"/>
</dbReference>
<dbReference type="InterPro" id="IPR002156">
    <property type="entry name" value="RNaseH_domain"/>
</dbReference>
<dbReference type="Proteomes" id="UP001472677">
    <property type="component" value="Unassembled WGS sequence"/>
</dbReference>
<dbReference type="SUPFAM" id="SSF53098">
    <property type="entry name" value="Ribonuclease H-like"/>
    <property type="match status" value="1"/>
</dbReference>
<dbReference type="InterPro" id="IPR044730">
    <property type="entry name" value="RNase_H-like_dom_plant"/>
</dbReference>